<proteinExistence type="predicted"/>
<accession>A0A3P4AXR2</accession>
<keyword evidence="7" id="KW-1185">Reference proteome</keyword>
<dbReference type="CDD" id="cd07377">
    <property type="entry name" value="WHTH_GntR"/>
    <property type="match status" value="1"/>
</dbReference>
<evidence type="ECO:0000256" key="4">
    <source>
        <dbReference type="SAM" id="MobiDB-lite"/>
    </source>
</evidence>
<evidence type="ECO:0000313" key="6">
    <source>
        <dbReference type="EMBL" id="VCU68853.1"/>
    </source>
</evidence>
<keyword evidence="2" id="KW-0238">DNA-binding</keyword>
<evidence type="ECO:0000313" key="7">
    <source>
        <dbReference type="Proteomes" id="UP000277294"/>
    </source>
</evidence>
<dbReference type="InterPro" id="IPR011711">
    <property type="entry name" value="GntR_C"/>
</dbReference>
<dbReference type="Pfam" id="PF00392">
    <property type="entry name" value="GntR"/>
    <property type="match status" value="1"/>
</dbReference>
<dbReference type="Gene3D" id="1.20.120.530">
    <property type="entry name" value="GntR ligand-binding domain-like"/>
    <property type="match status" value="1"/>
</dbReference>
<reference evidence="6 7" key="1">
    <citation type="submission" date="2018-10" db="EMBL/GenBank/DDBJ databases">
        <authorList>
            <person name="Criscuolo A."/>
        </authorList>
    </citation>
    <scope>NUCLEOTIDE SEQUENCE [LARGE SCALE GENOMIC DNA]</scope>
    <source>
        <strain evidence="6">DnA1</strain>
    </source>
</reference>
<dbReference type="Gene3D" id="1.10.10.10">
    <property type="entry name" value="Winged helix-like DNA-binding domain superfamily/Winged helix DNA-binding domain"/>
    <property type="match status" value="1"/>
</dbReference>
<dbReference type="AlphaFoldDB" id="A0A3P4AXR2"/>
<dbReference type="SMART" id="SM00895">
    <property type="entry name" value="FCD"/>
    <property type="match status" value="1"/>
</dbReference>
<feature type="region of interest" description="Disordered" evidence="4">
    <location>
        <begin position="1"/>
        <end position="27"/>
    </location>
</feature>
<dbReference type="SUPFAM" id="SSF48008">
    <property type="entry name" value="GntR ligand-binding domain-like"/>
    <property type="match status" value="1"/>
</dbReference>
<feature type="domain" description="HTH gntR-type" evidence="5">
    <location>
        <begin position="32"/>
        <end position="102"/>
    </location>
</feature>
<evidence type="ECO:0000259" key="5">
    <source>
        <dbReference type="PROSITE" id="PS50949"/>
    </source>
</evidence>
<dbReference type="PANTHER" id="PTHR43537">
    <property type="entry name" value="TRANSCRIPTIONAL REGULATOR, GNTR FAMILY"/>
    <property type="match status" value="1"/>
</dbReference>
<dbReference type="EMBL" id="UWPJ01000008">
    <property type="protein sequence ID" value="VCU68853.1"/>
    <property type="molecule type" value="Genomic_DNA"/>
</dbReference>
<dbReference type="SUPFAM" id="SSF46785">
    <property type="entry name" value="Winged helix' DNA-binding domain"/>
    <property type="match status" value="1"/>
</dbReference>
<dbReference type="PRINTS" id="PR00035">
    <property type="entry name" value="HTHGNTR"/>
</dbReference>
<evidence type="ECO:0000256" key="2">
    <source>
        <dbReference type="ARBA" id="ARBA00023125"/>
    </source>
</evidence>
<name>A0A3P4AXR2_9BURK</name>
<keyword evidence="1" id="KW-0805">Transcription regulation</keyword>
<evidence type="ECO:0000256" key="3">
    <source>
        <dbReference type="ARBA" id="ARBA00023163"/>
    </source>
</evidence>
<protein>
    <submittedName>
        <fullName evidence="6">HTH-type transcriptional regulator LutR</fullName>
    </submittedName>
</protein>
<dbReference type="GO" id="GO:0003677">
    <property type="term" value="F:DNA binding"/>
    <property type="evidence" value="ECO:0007669"/>
    <property type="project" value="UniProtKB-KW"/>
</dbReference>
<sequence>MQPLSGHPGARLAMKRNTKANTPPVWLEEKPEATAVRVERQIKEAVLDGRLKPGDALGSENDLAAQFGVSRLPIREALSRLRALGVVEIRTGAGGGARIASSGNPTPAVEALALQLQLAGVTAAEVFEAQFVLETAALPLAAQVATEDDLAAIEAAIAEAERWTREADGRFTRASLEVHQAMVDAAHNHVLSATMRAVIAVLYRALLKGTSTERAKGVVEHHRSVLAAMRARDSEHVREILVPYLSRVKRHTQELGG</sequence>
<gene>
    <name evidence="6" type="primary">lutR_1</name>
    <name evidence="6" type="ORF">PIGHUM_00912</name>
</gene>
<dbReference type="InterPro" id="IPR008920">
    <property type="entry name" value="TF_FadR/GntR_C"/>
</dbReference>
<dbReference type="Pfam" id="PF07729">
    <property type="entry name" value="FCD"/>
    <property type="match status" value="1"/>
</dbReference>
<keyword evidence="3" id="KW-0804">Transcription</keyword>
<organism evidence="6 7">
    <name type="scientific">Pigmentiphaga humi</name>
    <dbReference type="NCBI Taxonomy" id="2478468"/>
    <lineage>
        <taxon>Bacteria</taxon>
        <taxon>Pseudomonadati</taxon>
        <taxon>Pseudomonadota</taxon>
        <taxon>Betaproteobacteria</taxon>
        <taxon>Burkholderiales</taxon>
        <taxon>Alcaligenaceae</taxon>
        <taxon>Pigmentiphaga</taxon>
    </lineage>
</organism>
<dbReference type="PANTHER" id="PTHR43537:SF5">
    <property type="entry name" value="UXU OPERON TRANSCRIPTIONAL REGULATOR"/>
    <property type="match status" value="1"/>
</dbReference>
<dbReference type="SMART" id="SM00345">
    <property type="entry name" value="HTH_GNTR"/>
    <property type="match status" value="1"/>
</dbReference>
<dbReference type="InterPro" id="IPR036388">
    <property type="entry name" value="WH-like_DNA-bd_sf"/>
</dbReference>
<dbReference type="GO" id="GO:0003700">
    <property type="term" value="F:DNA-binding transcription factor activity"/>
    <property type="evidence" value="ECO:0007669"/>
    <property type="project" value="InterPro"/>
</dbReference>
<dbReference type="Proteomes" id="UP000277294">
    <property type="component" value="Unassembled WGS sequence"/>
</dbReference>
<evidence type="ECO:0000256" key="1">
    <source>
        <dbReference type="ARBA" id="ARBA00023015"/>
    </source>
</evidence>
<dbReference type="PROSITE" id="PS50949">
    <property type="entry name" value="HTH_GNTR"/>
    <property type="match status" value="1"/>
</dbReference>
<dbReference type="InterPro" id="IPR000524">
    <property type="entry name" value="Tscrpt_reg_HTH_GntR"/>
</dbReference>
<dbReference type="InterPro" id="IPR036390">
    <property type="entry name" value="WH_DNA-bd_sf"/>
</dbReference>